<dbReference type="Proteomes" id="UP000801492">
    <property type="component" value="Unassembled WGS sequence"/>
</dbReference>
<comment type="caution">
    <text evidence="1">The sequence shown here is derived from an EMBL/GenBank/DDBJ whole genome shotgun (WGS) entry which is preliminary data.</text>
</comment>
<dbReference type="EMBL" id="VTPC01090753">
    <property type="protein sequence ID" value="KAF2881334.1"/>
    <property type="molecule type" value="Genomic_DNA"/>
</dbReference>
<gene>
    <name evidence="1" type="ORF">ILUMI_24833</name>
</gene>
<proteinExistence type="predicted"/>
<keyword evidence="2" id="KW-1185">Reference proteome</keyword>
<sequence length="125" mass="14876">MNDLVKQYLEVETKIKTVRKLGSRTCLIEMNNTHEKNKIMQSKSKLKDIQGAKIYINDDVTRREREGQTSIRKFAYEERSKGKDLKIAMKKVVVNSTEWRWNKEEERLIETMTKNQQIILGMEIR</sequence>
<accession>A0A8K0C6F7</accession>
<name>A0A8K0C6F7_IGNLU</name>
<evidence type="ECO:0000313" key="1">
    <source>
        <dbReference type="EMBL" id="KAF2881334.1"/>
    </source>
</evidence>
<organism evidence="1 2">
    <name type="scientific">Ignelater luminosus</name>
    <name type="common">Cucubano</name>
    <name type="synonym">Pyrophorus luminosus</name>
    <dbReference type="NCBI Taxonomy" id="2038154"/>
    <lineage>
        <taxon>Eukaryota</taxon>
        <taxon>Metazoa</taxon>
        <taxon>Ecdysozoa</taxon>
        <taxon>Arthropoda</taxon>
        <taxon>Hexapoda</taxon>
        <taxon>Insecta</taxon>
        <taxon>Pterygota</taxon>
        <taxon>Neoptera</taxon>
        <taxon>Endopterygota</taxon>
        <taxon>Coleoptera</taxon>
        <taxon>Polyphaga</taxon>
        <taxon>Elateriformia</taxon>
        <taxon>Elateroidea</taxon>
        <taxon>Elateridae</taxon>
        <taxon>Agrypninae</taxon>
        <taxon>Pyrophorini</taxon>
        <taxon>Ignelater</taxon>
    </lineage>
</organism>
<reference evidence="1" key="1">
    <citation type="submission" date="2019-08" db="EMBL/GenBank/DDBJ databases">
        <title>The genome of the North American firefly Photinus pyralis.</title>
        <authorList>
            <consortium name="Photinus pyralis genome working group"/>
            <person name="Fallon T.R."/>
            <person name="Sander Lower S.E."/>
            <person name="Weng J.-K."/>
        </authorList>
    </citation>
    <scope>NUCLEOTIDE SEQUENCE</scope>
    <source>
        <strain evidence="1">TRF0915ILg1</strain>
        <tissue evidence="1">Whole body</tissue>
    </source>
</reference>
<dbReference type="AlphaFoldDB" id="A0A8K0C6F7"/>
<evidence type="ECO:0000313" key="2">
    <source>
        <dbReference type="Proteomes" id="UP000801492"/>
    </source>
</evidence>
<dbReference type="OrthoDB" id="6779946at2759"/>
<protein>
    <submittedName>
        <fullName evidence="1">Uncharacterized protein</fullName>
    </submittedName>
</protein>